<dbReference type="InterPro" id="IPR017871">
    <property type="entry name" value="ABC_transporter-like_CS"/>
</dbReference>
<evidence type="ECO:0000256" key="5">
    <source>
        <dbReference type="ARBA" id="ARBA00022741"/>
    </source>
</evidence>
<dbReference type="PROSITE" id="PS50893">
    <property type="entry name" value="ABC_TRANSPORTER_2"/>
    <property type="match status" value="1"/>
</dbReference>
<feature type="transmembrane region" description="Helical" evidence="10">
    <location>
        <begin position="372"/>
        <end position="391"/>
    </location>
</feature>
<keyword evidence="8 10" id="KW-0472">Membrane</keyword>
<evidence type="ECO:0000256" key="2">
    <source>
        <dbReference type="ARBA" id="ARBA00005814"/>
    </source>
</evidence>
<accession>A0A9P0IK68</accession>
<evidence type="ECO:0000313" key="12">
    <source>
        <dbReference type="EMBL" id="CAH1709265.1"/>
    </source>
</evidence>
<keyword evidence="6" id="KW-0067">ATP-binding</keyword>
<dbReference type="Pfam" id="PF00005">
    <property type="entry name" value="ABC_tran"/>
    <property type="match status" value="1"/>
</dbReference>
<proteinExistence type="inferred from homology"/>
<dbReference type="SMART" id="SM00382">
    <property type="entry name" value="AAA"/>
    <property type="match status" value="1"/>
</dbReference>
<reference evidence="12" key="2">
    <citation type="submission" date="2022-10" db="EMBL/GenBank/DDBJ databases">
        <authorList>
            <consortium name="ENA_rothamsted_submissions"/>
            <consortium name="culmorum"/>
            <person name="King R."/>
        </authorList>
    </citation>
    <scope>NUCLEOTIDE SEQUENCE</scope>
</reference>
<evidence type="ECO:0000313" key="13">
    <source>
        <dbReference type="Proteomes" id="UP001153620"/>
    </source>
</evidence>
<gene>
    <name evidence="12" type="ORF">CHIRRI_LOCUS1091</name>
</gene>
<dbReference type="SUPFAM" id="SSF52540">
    <property type="entry name" value="P-loop containing nucleoside triphosphate hydrolases"/>
    <property type="match status" value="1"/>
</dbReference>
<dbReference type="InterPro" id="IPR043926">
    <property type="entry name" value="ABCG_dom"/>
</dbReference>
<dbReference type="Pfam" id="PF01061">
    <property type="entry name" value="ABC2_membrane"/>
    <property type="match status" value="1"/>
</dbReference>
<evidence type="ECO:0000256" key="4">
    <source>
        <dbReference type="ARBA" id="ARBA00022692"/>
    </source>
</evidence>
<feature type="region of interest" description="Disordered" evidence="9">
    <location>
        <begin position="296"/>
        <end position="315"/>
    </location>
</feature>
<comment type="subcellular location">
    <subcellularLocation>
        <location evidence="1">Membrane</location>
        <topology evidence="1">Multi-pass membrane protein</topology>
    </subcellularLocation>
</comment>
<dbReference type="InterPro" id="IPR003439">
    <property type="entry name" value="ABC_transporter-like_ATP-bd"/>
</dbReference>
<dbReference type="InterPro" id="IPR003593">
    <property type="entry name" value="AAA+_ATPase"/>
</dbReference>
<feature type="transmembrane region" description="Helical" evidence="10">
    <location>
        <begin position="443"/>
        <end position="470"/>
    </location>
</feature>
<organism evidence="12 13">
    <name type="scientific">Chironomus riparius</name>
    <dbReference type="NCBI Taxonomy" id="315576"/>
    <lineage>
        <taxon>Eukaryota</taxon>
        <taxon>Metazoa</taxon>
        <taxon>Ecdysozoa</taxon>
        <taxon>Arthropoda</taxon>
        <taxon>Hexapoda</taxon>
        <taxon>Insecta</taxon>
        <taxon>Pterygota</taxon>
        <taxon>Neoptera</taxon>
        <taxon>Endopterygota</taxon>
        <taxon>Diptera</taxon>
        <taxon>Nematocera</taxon>
        <taxon>Chironomoidea</taxon>
        <taxon>Chironomidae</taxon>
        <taxon>Chironominae</taxon>
        <taxon>Chironomus</taxon>
    </lineage>
</organism>
<dbReference type="OrthoDB" id="10071882at2759"/>
<dbReference type="GO" id="GO:0140359">
    <property type="term" value="F:ABC-type transporter activity"/>
    <property type="evidence" value="ECO:0007669"/>
    <property type="project" value="InterPro"/>
</dbReference>
<reference evidence="12" key="1">
    <citation type="submission" date="2022-01" db="EMBL/GenBank/DDBJ databases">
        <authorList>
            <person name="King R."/>
        </authorList>
    </citation>
    <scope>NUCLEOTIDE SEQUENCE</scope>
</reference>
<feature type="transmembrane region" description="Helical" evidence="10">
    <location>
        <begin position="403"/>
        <end position="423"/>
    </location>
</feature>
<dbReference type="InterPro" id="IPR027417">
    <property type="entry name" value="P-loop_NTPase"/>
</dbReference>
<evidence type="ECO:0000256" key="8">
    <source>
        <dbReference type="ARBA" id="ARBA00023136"/>
    </source>
</evidence>
<evidence type="ECO:0000256" key="3">
    <source>
        <dbReference type="ARBA" id="ARBA00022448"/>
    </source>
</evidence>
<keyword evidence="3" id="KW-0813">Transport</keyword>
<evidence type="ECO:0000256" key="1">
    <source>
        <dbReference type="ARBA" id="ARBA00004141"/>
    </source>
</evidence>
<evidence type="ECO:0000256" key="7">
    <source>
        <dbReference type="ARBA" id="ARBA00022989"/>
    </source>
</evidence>
<dbReference type="FunFam" id="3.40.50.300:FF:001077">
    <property type="entry name" value="Uncharacterized protein, isoform A"/>
    <property type="match status" value="1"/>
</dbReference>
<feature type="domain" description="ABC transporter" evidence="11">
    <location>
        <begin position="13"/>
        <end position="251"/>
    </location>
</feature>
<dbReference type="PANTHER" id="PTHR48041">
    <property type="entry name" value="ABC TRANSPORTER G FAMILY MEMBER 28"/>
    <property type="match status" value="1"/>
</dbReference>
<keyword evidence="7 10" id="KW-1133">Transmembrane helix</keyword>
<evidence type="ECO:0000259" key="11">
    <source>
        <dbReference type="PROSITE" id="PS50893"/>
    </source>
</evidence>
<evidence type="ECO:0000256" key="9">
    <source>
        <dbReference type="SAM" id="MobiDB-lite"/>
    </source>
</evidence>
<dbReference type="CDD" id="cd03213">
    <property type="entry name" value="ABCG_EPDR"/>
    <property type="match status" value="1"/>
</dbReference>
<name>A0A9P0IK68_9DIPT</name>
<dbReference type="Proteomes" id="UP001153620">
    <property type="component" value="Chromosome 1"/>
</dbReference>
<comment type="similarity">
    <text evidence="2">Belongs to the ABC transporter superfamily. ABCG family. Eye pigment precursor importer (TC 3.A.1.204) subfamily.</text>
</comment>
<evidence type="ECO:0000256" key="10">
    <source>
        <dbReference type="SAM" id="Phobius"/>
    </source>
</evidence>
<dbReference type="AlphaFoldDB" id="A0A9P0IK68"/>
<keyword evidence="4 10" id="KW-0812">Transmembrane</keyword>
<dbReference type="Gene3D" id="3.40.50.300">
    <property type="entry name" value="P-loop containing nucleotide triphosphate hydrolases"/>
    <property type="match status" value="1"/>
</dbReference>
<dbReference type="InterPro" id="IPR050352">
    <property type="entry name" value="ABCG_transporters"/>
</dbReference>
<evidence type="ECO:0000256" key="6">
    <source>
        <dbReference type="ARBA" id="ARBA00022840"/>
    </source>
</evidence>
<protein>
    <recommendedName>
        <fullName evidence="11">ABC transporter domain-containing protein</fullName>
    </recommendedName>
</protein>
<dbReference type="PANTHER" id="PTHR48041:SF32">
    <property type="entry name" value="PROTEIN WHITE-LIKE PROTEIN"/>
    <property type="match status" value="1"/>
</dbReference>
<dbReference type="PROSITE" id="PS00211">
    <property type="entry name" value="ABC_TRANSPORTER_1"/>
    <property type="match status" value="1"/>
</dbReference>
<dbReference type="InterPro" id="IPR013525">
    <property type="entry name" value="ABC2_TM"/>
</dbReference>
<keyword evidence="13" id="KW-1185">Reference proteome</keyword>
<feature type="transmembrane region" description="Helical" evidence="10">
    <location>
        <begin position="482"/>
        <end position="504"/>
    </location>
</feature>
<dbReference type="EMBL" id="OU895877">
    <property type="protein sequence ID" value="CAH1709265.1"/>
    <property type="molecule type" value="Genomic_DNA"/>
</dbReference>
<dbReference type="Pfam" id="PF19055">
    <property type="entry name" value="ABC2_membrane_7"/>
    <property type="match status" value="1"/>
</dbReference>
<dbReference type="GO" id="GO:0005524">
    <property type="term" value="F:ATP binding"/>
    <property type="evidence" value="ECO:0007669"/>
    <property type="project" value="UniProtKB-KW"/>
</dbReference>
<keyword evidence="5" id="KW-0547">Nucleotide-binding</keyword>
<dbReference type="GO" id="GO:0005886">
    <property type="term" value="C:plasma membrane"/>
    <property type="evidence" value="ECO:0007669"/>
    <property type="project" value="TreeGrafter"/>
</dbReference>
<sequence>MEINHDDSHRIDINFENIVYSVPVPKQKEKKIVLKGVSGRFKSGELTAILGPSGAGKSSLLNILTGFTTKGVKGTLEMGKKSSNSAQKLCSYILQDDNLYPFFTVNETMLIATNLKISSRCMSHNDKQILIDNILDTLHLVHAKETRCRNLSGGQKKRLSIALELIDDPPILFLDEPTTGLDSSSSTYTIRLLHNLAREGRTIVCTIHQPSATIYEMFDLVYVLAEGYCIYQGSHSNTVPYLASQGFQCPQFHNPADYLLEVANGEYGNFTYQLAKAAIGDQWRTSSSTVYIKDEYENESNSDRNDDGISNDTEEKRISVYTKTSESENLSGKLSFKSSIKTTPSEWTRLWILISRCNVLLFRDWTVTHLKLLLHFISAVIIGLYFGDAGVNANKSISNIGFLIINAVYLWYTSMMPAVLRFPAEISILKKEVFNNWYKLRTYYIATLITSTPIHTLFALVYATVVYFLTEQPPEPGRYLKVMLVYILCTITADGFGIMLGTLVNPVVSRLNNWIYFGHINSFIFTERHILWSNLFMLYDRILWISRLVQAHASLHAICQ</sequence>
<feature type="compositionally biased region" description="Basic and acidic residues" evidence="9">
    <location>
        <begin position="301"/>
        <end position="315"/>
    </location>
</feature>
<dbReference type="GO" id="GO:0016887">
    <property type="term" value="F:ATP hydrolysis activity"/>
    <property type="evidence" value="ECO:0007669"/>
    <property type="project" value="InterPro"/>
</dbReference>